<evidence type="ECO:0000313" key="5">
    <source>
        <dbReference type="Proteomes" id="UP000010478"/>
    </source>
</evidence>
<evidence type="ECO:0000256" key="2">
    <source>
        <dbReference type="PROSITE-ProRule" id="PRU00169"/>
    </source>
</evidence>
<keyword evidence="1 2" id="KW-0597">Phosphoprotein</keyword>
<feature type="domain" description="Response regulatory" evidence="3">
    <location>
        <begin position="23"/>
        <end position="140"/>
    </location>
</feature>
<accession>K9VC30</accession>
<dbReference type="KEGG" id="oni:Osc7112_1159"/>
<evidence type="ECO:0000256" key="1">
    <source>
        <dbReference type="ARBA" id="ARBA00022553"/>
    </source>
</evidence>
<evidence type="ECO:0000259" key="3">
    <source>
        <dbReference type="PROSITE" id="PS50110"/>
    </source>
</evidence>
<dbReference type="InterPro" id="IPR050595">
    <property type="entry name" value="Bact_response_regulator"/>
</dbReference>
<sequence length="144" mass="15805">MNALQLANYEDSLLPENKMIGKKILIVDDQEHLRELIQLCLEDLAGWNTLVAASGQECLQILQTERPNAILLDISMPGMDGFAVYDLLQSDPITRSIPVILLTARVLSTDMAKFAKMGVAGLIPKPFEATTLPGKVAEILGWDD</sequence>
<dbReference type="Proteomes" id="UP000010478">
    <property type="component" value="Chromosome"/>
</dbReference>
<dbReference type="EMBL" id="CP003614">
    <property type="protein sequence ID" value="AFZ05708.1"/>
    <property type="molecule type" value="Genomic_DNA"/>
</dbReference>
<dbReference type="PANTHER" id="PTHR44591:SF22">
    <property type="entry name" value="CHEY SUBFAMILY"/>
    <property type="match status" value="1"/>
</dbReference>
<dbReference type="HOGENOM" id="CLU_000445_69_17_3"/>
<feature type="modified residue" description="4-aspartylphosphate" evidence="2">
    <location>
        <position position="73"/>
    </location>
</feature>
<name>K9VC30_9CYAN</name>
<dbReference type="STRING" id="179408.Osc7112_1159"/>
<reference evidence="4 5" key="1">
    <citation type="submission" date="2012-05" db="EMBL/GenBank/DDBJ databases">
        <title>Finished chromosome of genome of Oscillatoria sp. PCC 7112.</title>
        <authorList>
            <consortium name="US DOE Joint Genome Institute"/>
            <person name="Gugger M."/>
            <person name="Coursin T."/>
            <person name="Rippka R."/>
            <person name="Tandeau De Marsac N."/>
            <person name="Huntemann M."/>
            <person name="Wei C.-L."/>
            <person name="Han J."/>
            <person name="Detter J.C."/>
            <person name="Han C."/>
            <person name="Tapia R."/>
            <person name="Davenport K."/>
            <person name="Daligault H."/>
            <person name="Erkkila T."/>
            <person name="Gu W."/>
            <person name="Munk A.C.C."/>
            <person name="Teshima H."/>
            <person name="Xu Y."/>
            <person name="Chain P."/>
            <person name="Chen A."/>
            <person name="Krypides N."/>
            <person name="Mavromatis K."/>
            <person name="Markowitz V."/>
            <person name="Szeto E."/>
            <person name="Ivanova N."/>
            <person name="Mikhailova N."/>
            <person name="Ovchinnikova G."/>
            <person name="Pagani I."/>
            <person name="Pati A."/>
            <person name="Goodwin L."/>
            <person name="Peters L."/>
            <person name="Pitluck S."/>
            <person name="Woyke T."/>
            <person name="Kerfeld C."/>
        </authorList>
    </citation>
    <scope>NUCLEOTIDE SEQUENCE [LARGE SCALE GENOMIC DNA]</scope>
    <source>
        <strain evidence="4 5">PCC 7112</strain>
    </source>
</reference>
<dbReference type="InterPro" id="IPR011006">
    <property type="entry name" value="CheY-like_superfamily"/>
</dbReference>
<gene>
    <name evidence="4" type="ORF">Osc7112_1159</name>
</gene>
<dbReference type="Pfam" id="PF00072">
    <property type="entry name" value="Response_reg"/>
    <property type="match status" value="1"/>
</dbReference>
<protein>
    <submittedName>
        <fullName evidence="4">Response regulator receiver protein</fullName>
    </submittedName>
</protein>
<dbReference type="PANTHER" id="PTHR44591">
    <property type="entry name" value="STRESS RESPONSE REGULATOR PROTEIN 1"/>
    <property type="match status" value="1"/>
</dbReference>
<evidence type="ECO:0000313" key="4">
    <source>
        <dbReference type="EMBL" id="AFZ05708.1"/>
    </source>
</evidence>
<dbReference type="Gene3D" id="3.40.50.2300">
    <property type="match status" value="1"/>
</dbReference>
<dbReference type="CDD" id="cd17552">
    <property type="entry name" value="REC_RR468-like"/>
    <property type="match status" value="1"/>
</dbReference>
<organism evidence="4 5">
    <name type="scientific">Phormidium nigroviride PCC 7112</name>
    <dbReference type="NCBI Taxonomy" id="179408"/>
    <lineage>
        <taxon>Bacteria</taxon>
        <taxon>Bacillati</taxon>
        <taxon>Cyanobacteriota</taxon>
        <taxon>Cyanophyceae</taxon>
        <taxon>Oscillatoriophycideae</taxon>
        <taxon>Oscillatoriales</taxon>
        <taxon>Oscillatoriaceae</taxon>
        <taxon>Phormidium</taxon>
    </lineage>
</organism>
<dbReference type="AlphaFoldDB" id="K9VC30"/>
<dbReference type="eggNOG" id="COG0745">
    <property type="taxonomic scope" value="Bacteria"/>
</dbReference>
<keyword evidence="5" id="KW-1185">Reference proteome</keyword>
<dbReference type="SMART" id="SM00448">
    <property type="entry name" value="REC"/>
    <property type="match status" value="1"/>
</dbReference>
<dbReference type="GO" id="GO:0000160">
    <property type="term" value="P:phosphorelay signal transduction system"/>
    <property type="evidence" value="ECO:0007669"/>
    <property type="project" value="InterPro"/>
</dbReference>
<dbReference type="InterPro" id="IPR001789">
    <property type="entry name" value="Sig_transdc_resp-reg_receiver"/>
</dbReference>
<dbReference type="PROSITE" id="PS50110">
    <property type="entry name" value="RESPONSE_REGULATORY"/>
    <property type="match status" value="1"/>
</dbReference>
<proteinExistence type="predicted"/>
<dbReference type="SUPFAM" id="SSF52172">
    <property type="entry name" value="CheY-like"/>
    <property type="match status" value="1"/>
</dbReference>